<dbReference type="RefSeq" id="WP_125004467.1">
    <property type="nucleotide sequence ID" value="NZ_BHYK01000026.1"/>
</dbReference>
<dbReference type="InterPro" id="IPR002156">
    <property type="entry name" value="RNaseH_domain"/>
</dbReference>
<dbReference type="InterPro" id="IPR011320">
    <property type="entry name" value="RNase_H1_N"/>
</dbReference>
<sequence>MGKKVYAIKEGFNSITNEKIENKIVNTWAECLKYVKGVKGAKYKSFEDVNEAKKFLSDAGNSSAKADNTYPKDCLHVYVDGSYNASTQEYSYGMVAVQKDVVLHIESGAGKSDSEKNIRQIAGELEGAIKGAQYARERGESKVVIFHDYVGICYHATGLWERREESSKEYYKKMQELMSSGLEIIFVKVDSHTGDLFNELVDEKCKEKLEINSDKTVEKWLSKNIINVACDEVKSEILKIAPMGEKNINVINSNYDEKNTDKTKIYGYDEIASVYNTNPEYAKNLIDNFTSKEKSEFIIFLLEGNKQTNYFKNAHAINNK</sequence>
<dbReference type="InterPro" id="IPR036397">
    <property type="entry name" value="RNaseH_sf"/>
</dbReference>
<dbReference type="InterPro" id="IPR037056">
    <property type="entry name" value="RNase_H1_N_sf"/>
</dbReference>
<dbReference type="InterPro" id="IPR009027">
    <property type="entry name" value="Ribosomal_bL9/RNase_H1_N"/>
</dbReference>
<evidence type="ECO:0000259" key="1">
    <source>
        <dbReference type="PROSITE" id="PS50879"/>
    </source>
</evidence>
<organism evidence="2 3">
    <name type="scientific">Clostridium tagluense</name>
    <dbReference type="NCBI Taxonomy" id="360422"/>
    <lineage>
        <taxon>Bacteria</taxon>
        <taxon>Bacillati</taxon>
        <taxon>Bacillota</taxon>
        <taxon>Clostridia</taxon>
        <taxon>Eubacteriales</taxon>
        <taxon>Clostridiaceae</taxon>
        <taxon>Clostridium</taxon>
    </lineage>
</organism>
<dbReference type="GO" id="GO:0004523">
    <property type="term" value="F:RNA-DNA hybrid ribonuclease activity"/>
    <property type="evidence" value="ECO:0007669"/>
    <property type="project" value="InterPro"/>
</dbReference>
<gene>
    <name evidence="2" type="ORF">Ctaglu_37030</name>
</gene>
<keyword evidence="3" id="KW-1185">Reference proteome</keyword>
<dbReference type="Pfam" id="PF01693">
    <property type="entry name" value="Cauli_VI"/>
    <property type="match status" value="1"/>
</dbReference>
<accession>A0A401URD5</accession>
<proteinExistence type="predicted"/>
<protein>
    <recommendedName>
        <fullName evidence="1">RNase H type-1 domain-containing protein</fullName>
    </recommendedName>
</protein>
<dbReference type="SUPFAM" id="SSF53098">
    <property type="entry name" value="Ribonuclease H-like"/>
    <property type="match status" value="1"/>
</dbReference>
<dbReference type="InterPro" id="IPR012337">
    <property type="entry name" value="RNaseH-like_sf"/>
</dbReference>
<dbReference type="AlphaFoldDB" id="A0A401URD5"/>
<dbReference type="CDD" id="cd09277">
    <property type="entry name" value="RNase_HI_bacteria_like"/>
    <property type="match status" value="1"/>
</dbReference>
<dbReference type="PROSITE" id="PS50879">
    <property type="entry name" value="RNASE_H_1"/>
    <property type="match status" value="1"/>
</dbReference>
<comment type="caution">
    <text evidence="2">The sequence shown here is derived from an EMBL/GenBank/DDBJ whole genome shotgun (WGS) entry which is preliminary data.</text>
</comment>
<dbReference type="EMBL" id="BHYK01000026">
    <property type="protein sequence ID" value="GCD12080.1"/>
    <property type="molecule type" value="Genomic_DNA"/>
</dbReference>
<dbReference type="SUPFAM" id="SSF55658">
    <property type="entry name" value="L9 N-domain-like"/>
    <property type="match status" value="1"/>
</dbReference>
<dbReference type="GO" id="GO:0003676">
    <property type="term" value="F:nucleic acid binding"/>
    <property type="evidence" value="ECO:0007669"/>
    <property type="project" value="InterPro"/>
</dbReference>
<evidence type="ECO:0000313" key="2">
    <source>
        <dbReference type="EMBL" id="GCD12080.1"/>
    </source>
</evidence>
<evidence type="ECO:0000313" key="3">
    <source>
        <dbReference type="Proteomes" id="UP000287872"/>
    </source>
</evidence>
<dbReference type="Proteomes" id="UP000287872">
    <property type="component" value="Unassembled WGS sequence"/>
</dbReference>
<feature type="domain" description="RNase H type-1" evidence="1">
    <location>
        <begin position="71"/>
        <end position="210"/>
    </location>
</feature>
<dbReference type="Gene3D" id="3.30.420.10">
    <property type="entry name" value="Ribonuclease H-like superfamily/Ribonuclease H"/>
    <property type="match status" value="1"/>
</dbReference>
<dbReference type="Gene3D" id="3.40.970.10">
    <property type="entry name" value="Ribonuclease H1, N-terminal domain"/>
    <property type="match status" value="1"/>
</dbReference>
<reference evidence="2 3" key="1">
    <citation type="submission" date="2018-11" db="EMBL/GenBank/DDBJ databases">
        <title>Genome sequencing and assembly of Clostridium tagluense strain A121.</title>
        <authorList>
            <person name="Murakami T."/>
            <person name="Segawa T."/>
            <person name="Shcherbakova V.A."/>
            <person name="Mori H."/>
            <person name="Yoshimura Y."/>
        </authorList>
    </citation>
    <scope>NUCLEOTIDE SEQUENCE [LARGE SCALE GENOMIC DNA]</scope>
    <source>
        <strain evidence="2 3">A121</strain>
    </source>
</reference>
<dbReference type="OrthoDB" id="9811552at2"/>
<name>A0A401URD5_9CLOT</name>